<dbReference type="Proteomes" id="UP000595362">
    <property type="component" value="Chromosome"/>
</dbReference>
<comment type="subcellular location">
    <subcellularLocation>
        <location evidence="1">Membrane</location>
        <topology evidence="1">Multi-pass membrane protein</topology>
    </subcellularLocation>
</comment>
<evidence type="ECO:0000256" key="4">
    <source>
        <dbReference type="ARBA" id="ARBA00023136"/>
    </source>
</evidence>
<feature type="transmembrane region" description="Helical" evidence="6">
    <location>
        <begin position="414"/>
        <end position="433"/>
    </location>
</feature>
<keyword evidence="4 6" id="KW-0472">Membrane</keyword>
<feature type="region of interest" description="Disordered" evidence="5">
    <location>
        <begin position="1"/>
        <end position="57"/>
    </location>
</feature>
<gene>
    <name evidence="8" type="ORF">HYS17_06785</name>
</gene>
<evidence type="ECO:0000256" key="1">
    <source>
        <dbReference type="ARBA" id="ARBA00004141"/>
    </source>
</evidence>
<dbReference type="GO" id="GO:0008273">
    <property type="term" value="F:calcium, potassium:sodium antiporter activity"/>
    <property type="evidence" value="ECO:0007669"/>
    <property type="project" value="TreeGrafter"/>
</dbReference>
<dbReference type="InterPro" id="IPR004837">
    <property type="entry name" value="NaCa_Exmemb"/>
</dbReference>
<dbReference type="PANTHER" id="PTHR10846:SF8">
    <property type="entry name" value="INNER MEMBRANE PROTEIN YRBG"/>
    <property type="match status" value="1"/>
</dbReference>
<feature type="transmembrane region" description="Helical" evidence="6">
    <location>
        <begin position="166"/>
        <end position="188"/>
    </location>
</feature>
<protein>
    <submittedName>
        <fullName evidence="8">Sodium:calcium antiporter</fullName>
    </submittedName>
</protein>
<dbReference type="Gene3D" id="1.20.1420.30">
    <property type="entry name" value="NCX, central ion-binding region"/>
    <property type="match status" value="1"/>
</dbReference>
<feature type="transmembrane region" description="Helical" evidence="6">
    <location>
        <begin position="349"/>
        <end position="375"/>
    </location>
</feature>
<dbReference type="InterPro" id="IPR044880">
    <property type="entry name" value="NCX_ion-bd_dom_sf"/>
</dbReference>
<accession>A0A7T5R0G2</accession>
<reference evidence="8 9" key="1">
    <citation type="submission" date="2020-07" db="EMBL/GenBank/DDBJ databases">
        <title>Huge and variable diversity of episymbiotic CPR bacteria and DPANN archaea in groundwater ecosystems.</title>
        <authorList>
            <person name="He C.Y."/>
            <person name="Keren R."/>
            <person name="Whittaker M."/>
            <person name="Farag I.F."/>
            <person name="Doudna J."/>
            <person name="Cate J.H.D."/>
            <person name="Banfield J.F."/>
        </authorList>
    </citation>
    <scope>NUCLEOTIDE SEQUENCE [LARGE SCALE GENOMIC DNA]</scope>
    <source>
        <strain evidence="8">NC_groundwater_70_Ag_B-0.1um_54_66</strain>
    </source>
</reference>
<keyword evidence="3 6" id="KW-1133">Transmembrane helix</keyword>
<organism evidence="8 9">
    <name type="scientific">Micavibrio aeruginosavorus</name>
    <dbReference type="NCBI Taxonomy" id="349221"/>
    <lineage>
        <taxon>Bacteria</taxon>
        <taxon>Pseudomonadati</taxon>
        <taxon>Bdellovibrionota</taxon>
        <taxon>Bdellovibrionia</taxon>
        <taxon>Bdellovibrionales</taxon>
        <taxon>Pseudobdellovibrionaceae</taxon>
        <taxon>Micavibrio</taxon>
    </lineage>
</organism>
<keyword evidence="2 6" id="KW-0812">Transmembrane</keyword>
<dbReference type="AlphaFoldDB" id="A0A7T5R0G2"/>
<evidence type="ECO:0000313" key="8">
    <source>
        <dbReference type="EMBL" id="QQG35264.1"/>
    </source>
</evidence>
<dbReference type="PANTHER" id="PTHR10846">
    <property type="entry name" value="SODIUM/POTASSIUM/CALCIUM EXCHANGER"/>
    <property type="match status" value="1"/>
</dbReference>
<proteinExistence type="predicted"/>
<feature type="compositionally biased region" description="Basic and acidic residues" evidence="5">
    <location>
        <begin position="27"/>
        <end position="57"/>
    </location>
</feature>
<name>A0A7T5R0G2_9BACT</name>
<dbReference type="Pfam" id="PF01699">
    <property type="entry name" value="Na_Ca_ex"/>
    <property type="match status" value="2"/>
</dbReference>
<evidence type="ECO:0000256" key="3">
    <source>
        <dbReference type="ARBA" id="ARBA00022989"/>
    </source>
</evidence>
<dbReference type="GO" id="GO:0006874">
    <property type="term" value="P:intracellular calcium ion homeostasis"/>
    <property type="evidence" value="ECO:0007669"/>
    <property type="project" value="TreeGrafter"/>
</dbReference>
<dbReference type="EMBL" id="CP066681">
    <property type="protein sequence ID" value="QQG35264.1"/>
    <property type="molecule type" value="Genomic_DNA"/>
</dbReference>
<feature type="domain" description="Sodium/calcium exchanger membrane region" evidence="7">
    <location>
        <begin position="286"/>
        <end position="430"/>
    </location>
</feature>
<evidence type="ECO:0000259" key="7">
    <source>
        <dbReference type="Pfam" id="PF01699"/>
    </source>
</evidence>
<evidence type="ECO:0000256" key="2">
    <source>
        <dbReference type="ARBA" id="ARBA00022692"/>
    </source>
</evidence>
<feature type="transmembrane region" description="Helical" evidence="6">
    <location>
        <begin position="387"/>
        <end position="407"/>
    </location>
</feature>
<feature type="transmembrane region" description="Helical" evidence="6">
    <location>
        <begin position="224"/>
        <end position="243"/>
    </location>
</feature>
<evidence type="ECO:0000256" key="5">
    <source>
        <dbReference type="SAM" id="MobiDB-lite"/>
    </source>
</evidence>
<sequence>MKFTPIKPPDNPEDDAQGRYKRLRPLNPHDHSHGHESCCGHDHHHDHNHEDHHDHPLPAKGLRGMFQRLAGNRTAVVLGGTTALLATTALTAPALATTLGAGLAMAASLWLLPQACETVIDSVESLGKKLKIPAVGLGLGLALMESVPEFAVAMKSILSGQHAVSMGNIVGSNIAHILMILGTVAAVAGVKKPQGTAWKFNVAALAGATTAFGTQLATGRLVEGLGYGMAAAAVAYLITNYKLNRRDALALGKPALAEVHHHHHHGGDDGDCGHDHKERSGGINVLLAAGGMGSVIYTAHTAVEGASTVAQNLGAPEVMVGALALALGTAAPEFAINVKAALKGKTDMAVGNIIGCSVLNLLAVGGVLAATGAPVPEALQPTTPMGLLNLTALGTGAGLATATLLATKGALKRWHGYAALSLYSAYLAGSLYLGTAQNEAPAIPEKTRPNVITPV</sequence>
<evidence type="ECO:0000256" key="6">
    <source>
        <dbReference type="SAM" id="Phobius"/>
    </source>
</evidence>
<dbReference type="InterPro" id="IPR004481">
    <property type="entry name" value="K/Na/Ca-exchanger"/>
</dbReference>
<dbReference type="GO" id="GO:0005886">
    <property type="term" value="C:plasma membrane"/>
    <property type="evidence" value="ECO:0007669"/>
    <property type="project" value="TreeGrafter"/>
</dbReference>
<evidence type="ECO:0000313" key="9">
    <source>
        <dbReference type="Proteomes" id="UP000595362"/>
    </source>
</evidence>
<feature type="transmembrane region" description="Helical" evidence="6">
    <location>
        <begin position="132"/>
        <end position="154"/>
    </location>
</feature>
<feature type="domain" description="Sodium/calcium exchanger membrane region" evidence="7">
    <location>
        <begin position="104"/>
        <end position="217"/>
    </location>
</feature>
<dbReference type="GO" id="GO:0005262">
    <property type="term" value="F:calcium channel activity"/>
    <property type="evidence" value="ECO:0007669"/>
    <property type="project" value="TreeGrafter"/>
</dbReference>
<feature type="transmembrane region" description="Helical" evidence="6">
    <location>
        <begin position="75"/>
        <end position="95"/>
    </location>
</feature>